<evidence type="ECO:0000256" key="4">
    <source>
        <dbReference type="PIRNR" id="PIRNR006181"/>
    </source>
</evidence>
<dbReference type="Gene3D" id="3.90.960.10">
    <property type="entry name" value="YbaK/aminoacyl-tRNA synthetase-associated domain"/>
    <property type="match status" value="1"/>
</dbReference>
<dbReference type="GO" id="GO:0016829">
    <property type="term" value="F:lyase activity"/>
    <property type="evidence" value="ECO:0007669"/>
    <property type="project" value="UniProtKB-KW"/>
</dbReference>
<reference evidence="7 9" key="2">
    <citation type="submission" date="2019-04" db="EMBL/GenBank/DDBJ databases">
        <title>Genomic characterization of Staphylococcus petrasii strains.</title>
        <authorList>
            <person name="Vrbovska V."/>
            <person name="Kovarovic V."/>
            <person name="Maslanova I."/>
            <person name="Indrakova A."/>
            <person name="Petras P."/>
            <person name="Sedo O."/>
            <person name="Svec P."/>
            <person name="Fisarova L."/>
            <person name="Sedlacek I."/>
            <person name="Doskar J."/>
            <person name="Pantucek R."/>
        </authorList>
    </citation>
    <scope>NUCLEOTIDE SEQUENCE [LARGE SCALE GENOMIC DNA]</scope>
    <source>
        <strain evidence="7 9">P5404</strain>
    </source>
</reference>
<evidence type="ECO:0000256" key="1">
    <source>
        <dbReference type="ARBA" id="ARBA00009798"/>
    </source>
</evidence>
<keyword evidence="2 4" id="KW-0648">Protein biosynthesis</keyword>
<organism evidence="6 8">
    <name type="scientific">Staphylococcus petrasii</name>
    <dbReference type="NCBI Taxonomy" id="1276936"/>
    <lineage>
        <taxon>Bacteria</taxon>
        <taxon>Bacillati</taxon>
        <taxon>Bacillota</taxon>
        <taxon>Bacilli</taxon>
        <taxon>Bacillales</taxon>
        <taxon>Staphylococcaceae</taxon>
        <taxon>Staphylococcus</taxon>
    </lineage>
</organism>
<evidence type="ECO:0000259" key="5">
    <source>
        <dbReference type="Pfam" id="PF04073"/>
    </source>
</evidence>
<comment type="similarity">
    <text evidence="1 4">Belongs to the prolyl-tRNA editing family. YbaK/EbsC subfamily.</text>
</comment>
<dbReference type="InterPro" id="IPR036754">
    <property type="entry name" value="YbaK/aa-tRNA-synt-asso_dom_sf"/>
</dbReference>
<dbReference type="InterPro" id="IPR007214">
    <property type="entry name" value="YbaK/aa-tRNA-synth-assoc-dom"/>
</dbReference>
<evidence type="ECO:0000256" key="3">
    <source>
        <dbReference type="ARBA" id="ARBA00023239"/>
    </source>
</evidence>
<accession>A0A380G4N0</accession>
<dbReference type="NCBIfam" id="TIGR00011">
    <property type="entry name" value="YbaK_EbsC"/>
    <property type="match status" value="1"/>
</dbReference>
<dbReference type="InterPro" id="IPR004369">
    <property type="entry name" value="Prolyl-tRNA_editing_YbaK/EbsC"/>
</dbReference>
<sequence length="159" mass="17812">MKHKKTNAMRMLDRAKIDYEVRTYEVGDGHMDGKAIAHIVGANVEDVYKTLVLENANHDHFVFVIPVNETLDLKEAAHVVNEKKLTLMPMENLKQVTGYIRGGCSPVGMKHLFKTTIDQSALDREKIHVSGGQRGIQIVVNVNDLIDITHAQTANILQK</sequence>
<dbReference type="SUPFAM" id="SSF55826">
    <property type="entry name" value="YbaK/ProRS associated domain"/>
    <property type="match status" value="1"/>
</dbReference>
<evidence type="ECO:0000313" key="8">
    <source>
        <dbReference type="Proteomes" id="UP000254047"/>
    </source>
</evidence>
<feature type="domain" description="YbaK/aminoacyl-tRNA synthetase-associated" evidence="5">
    <location>
        <begin position="35"/>
        <end position="147"/>
    </location>
</feature>
<dbReference type="CDD" id="cd00002">
    <property type="entry name" value="YbaK_deacylase"/>
    <property type="match status" value="1"/>
</dbReference>
<protein>
    <recommendedName>
        <fullName evidence="4">Cys-tRNA(Pro)/Cys-tRNA(Cys) deacylase</fullName>
        <ecNumber evidence="4">4.2.-.-</ecNumber>
    </recommendedName>
</protein>
<dbReference type="OrthoDB" id="9809296at2"/>
<reference evidence="6 8" key="1">
    <citation type="submission" date="2018-06" db="EMBL/GenBank/DDBJ databases">
        <authorList>
            <consortium name="Pathogen Informatics"/>
            <person name="Doyle S."/>
        </authorList>
    </citation>
    <scope>NUCLEOTIDE SEQUENCE [LARGE SCALE GENOMIC DNA]</scope>
    <source>
        <strain evidence="6 8">NCTC13830</strain>
    </source>
</reference>
<dbReference type="EMBL" id="SRLS01000003">
    <property type="protein sequence ID" value="TGE18776.1"/>
    <property type="molecule type" value="Genomic_DNA"/>
</dbReference>
<dbReference type="Proteomes" id="UP000254047">
    <property type="component" value="Unassembled WGS sequence"/>
</dbReference>
<name>A0A380G4N0_9STAP</name>
<evidence type="ECO:0000313" key="9">
    <source>
        <dbReference type="Proteomes" id="UP000297598"/>
    </source>
</evidence>
<keyword evidence="9" id="KW-1185">Reference proteome</keyword>
<dbReference type="PIRSF" id="PIRSF006181">
    <property type="entry name" value="EbsC_YbaK"/>
    <property type="match status" value="1"/>
</dbReference>
<dbReference type="Pfam" id="PF04073">
    <property type="entry name" value="tRNA_edit"/>
    <property type="match status" value="1"/>
</dbReference>
<dbReference type="PANTHER" id="PTHR30411">
    <property type="entry name" value="CYTOPLASMIC PROTEIN"/>
    <property type="match status" value="1"/>
</dbReference>
<keyword evidence="3 4" id="KW-0456">Lyase</keyword>
<dbReference type="RefSeq" id="WP_103298348.1">
    <property type="nucleotide sequence ID" value="NZ_PPQT01000074.1"/>
</dbReference>
<gene>
    <name evidence="6" type="primary">ybaK</name>
    <name evidence="7" type="ORF">BJR09_02725</name>
    <name evidence="6" type="ORF">NCTC13830_02311</name>
</gene>
<dbReference type="AlphaFoldDB" id="A0A380G4N0"/>
<dbReference type="GO" id="GO:0006412">
    <property type="term" value="P:translation"/>
    <property type="evidence" value="ECO:0007669"/>
    <property type="project" value="UniProtKB-KW"/>
</dbReference>
<evidence type="ECO:0000313" key="7">
    <source>
        <dbReference type="EMBL" id="TGE18776.1"/>
    </source>
</evidence>
<proteinExistence type="inferred from homology"/>
<dbReference type="EMBL" id="UHDO01000001">
    <property type="protein sequence ID" value="SUM44921.1"/>
    <property type="molecule type" value="Genomic_DNA"/>
</dbReference>
<dbReference type="PANTHER" id="PTHR30411:SF0">
    <property type="entry name" value="CYS-TRNA(PRO)_CYS-TRNA(CYS) DEACYLASE YBAK"/>
    <property type="match status" value="1"/>
</dbReference>
<dbReference type="EC" id="4.2.-.-" evidence="4"/>
<evidence type="ECO:0000256" key="2">
    <source>
        <dbReference type="ARBA" id="ARBA00022917"/>
    </source>
</evidence>
<dbReference type="Proteomes" id="UP000297598">
    <property type="component" value="Unassembled WGS sequence"/>
</dbReference>
<dbReference type="GO" id="GO:0002161">
    <property type="term" value="F:aminoacyl-tRNA deacylase activity"/>
    <property type="evidence" value="ECO:0007669"/>
    <property type="project" value="InterPro"/>
</dbReference>
<evidence type="ECO:0000313" key="6">
    <source>
        <dbReference type="EMBL" id="SUM44921.1"/>
    </source>
</evidence>